<dbReference type="Pfam" id="PF00179">
    <property type="entry name" value="UQ_con"/>
    <property type="match status" value="1"/>
</dbReference>
<dbReference type="PROSITE" id="PS00183">
    <property type="entry name" value="UBC_1"/>
    <property type="match status" value="1"/>
</dbReference>
<dbReference type="PROSITE" id="PS50127">
    <property type="entry name" value="UBC_2"/>
    <property type="match status" value="1"/>
</dbReference>
<evidence type="ECO:0000256" key="2">
    <source>
        <dbReference type="ARBA" id="ARBA00022786"/>
    </source>
</evidence>
<organism evidence="6">
    <name type="scientific">Grammatophora oceanica</name>
    <dbReference type="NCBI Taxonomy" id="210454"/>
    <lineage>
        <taxon>Eukaryota</taxon>
        <taxon>Sar</taxon>
        <taxon>Stramenopiles</taxon>
        <taxon>Ochrophyta</taxon>
        <taxon>Bacillariophyta</taxon>
        <taxon>Fragilariophyceae</taxon>
        <taxon>Fragilariophycidae</taxon>
        <taxon>Rhabdonematales</taxon>
        <taxon>Grammatophoraceae</taxon>
        <taxon>Grammatophora</taxon>
    </lineage>
</organism>
<evidence type="ECO:0000256" key="3">
    <source>
        <dbReference type="PROSITE-ProRule" id="PRU10133"/>
    </source>
</evidence>
<dbReference type="PANTHER" id="PTHR24067">
    <property type="entry name" value="UBIQUITIN-CONJUGATING ENZYME E2"/>
    <property type="match status" value="1"/>
</dbReference>
<accession>A0A7S1VCB2</accession>
<feature type="active site" description="Glycyl thioester intermediate" evidence="3">
    <location>
        <position position="96"/>
    </location>
</feature>
<keyword evidence="1" id="KW-0808">Transferase</keyword>
<dbReference type="AlphaFoldDB" id="A0A7S1VCB2"/>
<protein>
    <recommendedName>
        <fullName evidence="5">UBC core domain-containing protein</fullName>
    </recommendedName>
</protein>
<dbReference type="SMART" id="SM00212">
    <property type="entry name" value="UBCc"/>
    <property type="match status" value="1"/>
</dbReference>
<reference evidence="6" key="1">
    <citation type="submission" date="2021-01" db="EMBL/GenBank/DDBJ databases">
        <authorList>
            <person name="Corre E."/>
            <person name="Pelletier E."/>
            <person name="Niang G."/>
            <person name="Scheremetjew M."/>
            <person name="Finn R."/>
            <person name="Kale V."/>
            <person name="Holt S."/>
            <person name="Cochrane G."/>
            <person name="Meng A."/>
            <person name="Brown T."/>
            <person name="Cohen L."/>
        </authorList>
    </citation>
    <scope>NUCLEOTIDE SEQUENCE</scope>
    <source>
        <strain evidence="6">CCMP 410</strain>
    </source>
</reference>
<dbReference type="GO" id="GO:0016740">
    <property type="term" value="F:transferase activity"/>
    <property type="evidence" value="ECO:0007669"/>
    <property type="project" value="UniProtKB-KW"/>
</dbReference>
<sequence length="119" mass="13389">MSSHGLAAAKRLRKELQNLEKSKHEVDDVFLRPTNPEESILMWTALLKGPPDTAYEGGVFQLNIRCGSDYPLVPPNIKFMTKIFHPNIHFKTGDVCLDILKKEWSPAWGLQAACRAVSL</sequence>
<comment type="similarity">
    <text evidence="4">Belongs to the ubiquitin-conjugating enzyme family.</text>
</comment>
<dbReference type="InterPro" id="IPR023313">
    <property type="entry name" value="UBQ-conjugating_AS"/>
</dbReference>
<dbReference type="GO" id="GO:0005524">
    <property type="term" value="F:ATP binding"/>
    <property type="evidence" value="ECO:0007669"/>
    <property type="project" value="UniProtKB-UniRule"/>
</dbReference>
<dbReference type="InterPro" id="IPR000608">
    <property type="entry name" value="UBC"/>
</dbReference>
<dbReference type="Gene3D" id="3.10.110.10">
    <property type="entry name" value="Ubiquitin Conjugating Enzyme"/>
    <property type="match status" value="1"/>
</dbReference>
<dbReference type="CDD" id="cd23812">
    <property type="entry name" value="UBCc_ScPEX4-like"/>
    <property type="match status" value="1"/>
</dbReference>
<proteinExistence type="inferred from homology"/>
<keyword evidence="4" id="KW-0547">Nucleotide-binding</keyword>
<evidence type="ECO:0000256" key="1">
    <source>
        <dbReference type="ARBA" id="ARBA00022679"/>
    </source>
</evidence>
<name>A0A7S1VCB2_9STRA</name>
<evidence type="ECO:0000313" key="6">
    <source>
        <dbReference type="EMBL" id="CAD9295055.1"/>
    </source>
</evidence>
<keyword evidence="4" id="KW-0067">ATP-binding</keyword>
<gene>
    <name evidence="6" type="ORF">GOCE00092_LOCUS18821</name>
</gene>
<dbReference type="InterPro" id="IPR050113">
    <property type="entry name" value="Ub_conjugating_enzyme"/>
</dbReference>
<evidence type="ECO:0000259" key="5">
    <source>
        <dbReference type="PROSITE" id="PS50127"/>
    </source>
</evidence>
<dbReference type="EMBL" id="HBGK01036360">
    <property type="protein sequence ID" value="CAD9295055.1"/>
    <property type="molecule type" value="Transcribed_RNA"/>
</dbReference>
<dbReference type="InterPro" id="IPR016135">
    <property type="entry name" value="UBQ-conjugating_enzyme/RWD"/>
</dbReference>
<feature type="domain" description="UBC core" evidence="5">
    <location>
        <begin position="7"/>
        <end position="119"/>
    </location>
</feature>
<dbReference type="SUPFAM" id="SSF54495">
    <property type="entry name" value="UBC-like"/>
    <property type="match status" value="1"/>
</dbReference>
<keyword evidence="2 4" id="KW-0833">Ubl conjugation pathway</keyword>
<evidence type="ECO:0000256" key="4">
    <source>
        <dbReference type="RuleBase" id="RU362109"/>
    </source>
</evidence>